<evidence type="ECO:0000313" key="10">
    <source>
        <dbReference type="Proteomes" id="UP000318380"/>
    </source>
</evidence>
<dbReference type="SUPFAM" id="SSF46894">
    <property type="entry name" value="C-terminal effector domain of the bipartite response regulators"/>
    <property type="match status" value="1"/>
</dbReference>
<dbReference type="InterPro" id="IPR016032">
    <property type="entry name" value="Sig_transdc_resp-reg_C-effctor"/>
</dbReference>
<dbReference type="Pfam" id="PF13181">
    <property type="entry name" value="TPR_8"/>
    <property type="match status" value="1"/>
</dbReference>
<dbReference type="SUPFAM" id="SSF48452">
    <property type="entry name" value="TPR-like"/>
    <property type="match status" value="3"/>
</dbReference>
<evidence type="ECO:0000256" key="7">
    <source>
        <dbReference type="SAM" id="MobiDB-lite"/>
    </source>
</evidence>
<evidence type="ECO:0000256" key="6">
    <source>
        <dbReference type="PROSITE-ProRule" id="PRU01091"/>
    </source>
</evidence>
<dbReference type="EMBL" id="VIVK01000001">
    <property type="protein sequence ID" value="TWD82774.1"/>
    <property type="molecule type" value="Genomic_DNA"/>
</dbReference>
<dbReference type="Pfam" id="PF03704">
    <property type="entry name" value="BTAD"/>
    <property type="match status" value="1"/>
</dbReference>
<feature type="DNA-binding region" description="OmpR/PhoB-type" evidence="6">
    <location>
        <begin position="8"/>
        <end position="106"/>
    </location>
</feature>
<organism evidence="9 10">
    <name type="scientific">Kribbella amoyensis</name>
    <dbReference type="NCBI Taxonomy" id="996641"/>
    <lineage>
        <taxon>Bacteria</taxon>
        <taxon>Bacillati</taxon>
        <taxon>Actinomycetota</taxon>
        <taxon>Actinomycetes</taxon>
        <taxon>Propionibacteriales</taxon>
        <taxon>Kribbellaceae</taxon>
        <taxon>Kribbella</taxon>
    </lineage>
</organism>
<accession>A0A561BV38</accession>
<dbReference type="GO" id="GO:0006355">
    <property type="term" value="P:regulation of DNA-templated transcription"/>
    <property type="evidence" value="ECO:0007669"/>
    <property type="project" value="InterPro"/>
</dbReference>
<dbReference type="InterPro" id="IPR027417">
    <property type="entry name" value="P-loop_NTPase"/>
</dbReference>
<evidence type="ECO:0000256" key="2">
    <source>
        <dbReference type="ARBA" id="ARBA00023015"/>
    </source>
</evidence>
<dbReference type="PANTHER" id="PTHR35807:SF1">
    <property type="entry name" value="TRANSCRIPTIONAL REGULATOR REDD"/>
    <property type="match status" value="1"/>
</dbReference>
<evidence type="ECO:0000256" key="1">
    <source>
        <dbReference type="ARBA" id="ARBA00005820"/>
    </source>
</evidence>
<reference evidence="9 10" key="1">
    <citation type="submission" date="2019-06" db="EMBL/GenBank/DDBJ databases">
        <title>Sequencing the genomes of 1000 actinobacteria strains.</title>
        <authorList>
            <person name="Klenk H.-P."/>
        </authorList>
    </citation>
    <scope>NUCLEOTIDE SEQUENCE [LARGE SCALE GENOMIC DNA]</scope>
    <source>
        <strain evidence="9 10">DSM 24683</strain>
    </source>
</reference>
<dbReference type="SMART" id="SM00028">
    <property type="entry name" value="TPR"/>
    <property type="match status" value="5"/>
</dbReference>
<dbReference type="PANTHER" id="PTHR35807">
    <property type="entry name" value="TRANSCRIPTIONAL REGULATOR REDD-RELATED"/>
    <property type="match status" value="1"/>
</dbReference>
<dbReference type="Gene3D" id="3.40.50.300">
    <property type="entry name" value="P-loop containing nucleotide triphosphate hydrolases"/>
    <property type="match status" value="1"/>
</dbReference>
<dbReference type="InterPro" id="IPR005158">
    <property type="entry name" value="BTAD"/>
</dbReference>
<dbReference type="PRINTS" id="PR00364">
    <property type="entry name" value="DISEASERSIST"/>
</dbReference>
<keyword evidence="10" id="KW-1185">Reference proteome</keyword>
<dbReference type="Gene3D" id="1.25.40.10">
    <property type="entry name" value="Tetratricopeptide repeat domain"/>
    <property type="match status" value="2"/>
</dbReference>
<keyword evidence="3 6" id="KW-0238">DNA-binding</keyword>
<dbReference type="PROSITE" id="PS50005">
    <property type="entry name" value="TPR"/>
    <property type="match status" value="1"/>
</dbReference>
<dbReference type="GO" id="GO:0043531">
    <property type="term" value="F:ADP binding"/>
    <property type="evidence" value="ECO:0007669"/>
    <property type="project" value="InterPro"/>
</dbReference>
<dbReference type="InterPro" id="IPR036388">
    <property type="entry name" value="WH-like_DNA-bd_sf"/>
</dbReference>
<dbReference type="SMART" id="SM01043">
    <property type="entry name" value="BTAD"/>
    <property type="match status" value="1"/>
</dbReference>
<comment type="similarity">
    <text evidence="1">Belongs to the AfsR/DnrI/RedD regulatory family.</text>
</comment>
<dbReference type="InterPro" id="IPR019734">
    <property type="entry name" value="TPR_rpt"/>
</dbReference>
<dbReference type="SUPFAM" id="SSF52540">
    <property type="entry name" value="P-loop containing nucleoside triphosphate hydrolases"/>
    <property type="match status" value="1"/>
</dbReference>
<proteinExistence type="inferred from homology"/>
<keyword evidence="5" id="KW-0802">TPR repeat</keyword>
<dbReference type="PROSITE" id="PS51755">
    <property type="entry name" value="OMPR_PHOB"/>
    <property type="match status" value="1"/>
</dbReference>
<dbReference type="Gene3D" id="1.10.10.10">
    <property type="entry name" value="Winged helix-like DNA-binding domain superfamily/Winged helix DNA-binding domain"/>
    <property type="match status" value="1"/>
</dbReference>
<dbReference type="SMART" id="SM00862">
    <property type="entry name" value="Trans_reg_C"/>
    <property type="match status" value="1"/>
</dbReference>
<sequence length="936" mass="102916">MTLSPRFHGELGQNDWMEFRLLGPVEVFDDSGRRIELAANRLRVLLAALLLQPNRVVAGQQLMDTLWEEDLPARPRSALQTYVSRLRTLLGRPIIQTEPAGYVINVAPEEVDLVRFRAFVANSTSTTDPAERVRLLTEALELWEGEPLAGLTAGALIRDAIPVLAEERLHATELLLAARLERGDHAAVTSELRGLTRRHPLRESLWALLMQAQIRAGRPADALATYSEASRRLADELGLDPGPALRRLHQTVLATDARAAAVRAAREVVPHQLPTVGRSFVGRTEELTQLDKELLSATGSIAVIAGTAGVGKTALAVRWAERASAEFPDGQLYVNLRGFDPTGDAVSPEDAVRGFLDALQTTPGRIPSGAAAQAALYRTLLADRRLLIVLDNARSAAQIRPLLPGGNSCRVVVTSRSSLPGLLASEGAHLLTLDLMSWDQARSLLEGAVGAERIAAEPAAAEELVSLSARLPLALSLVAAHAAAHSTWSLDAVATDLRRTRQGLDAFTGEDQATDLRAVFSWSYQLVTATSARLFRLSGVHPGPHLSVPAAAALVGTTPDRIRPALAELERAHLMSRLSPDRYSAHDLLHIYATELAREHENEREALWRLLDHYLRTADAGDQWLRPHRDPDELPAPRGTPSAESFSGYQEAFEWFEAEYPNLVVLVDHAARNGFDGHATHLARTITGFLERRGLWNTWVEVMETAVQACVRAEDVPGQVMAHRYRAHALARQLRLDEALTEAETALDLAERHGNQVAQAWCRRMLAFVLSQQERLKESYEHDVIASDLFQAAGHRTGQALALNSLGRLQASTFGDFDQAIAYCRQAQRLYQEVDHKLGEAATWDHLGYAYRGMAAYTESISAYRQALALYRQLNDLYYQALMLQNLGDLHHELGNQEAAGTSWQAALALLTDLNHPDAEAIDHRLAGLRLEHPTN</sequence>
<feature type="domain" description="OmpR/PhoB-type" evidence="8">
    <location>
        <begin position="8"/>
        <end position="106"/>
    </location>
</feature>
<evidence type="ECO:0000256" key="3">
    <source>
        <dbReference type="ARBA" id="ARBA00023125"/>
    </source>
</evidence>
<evidence type="ECO:0000256" key="4">
    <source>
        <dbReference type="ARBA" id="ARBA00023163"/>
    </source>
</evidence>
<comment type="caution">
    <text evidence="9">The sequence shown here is derived from an EMBL/GenBank/DDBJ whole genome shotgun (WGS) entry which is preliminary data.</text>
</comment>
<dbReference type="InterPro" id="IPR011990">
    <property type="entry name" value="TPR-like_helical_dom_sf"/>
</dbReference>
<dbReference type="InterPro" id="IPR001867">
    <property type="entry name" value="OmpR/PhoB-type_DNA-bd"/>
</dbReference>
<dbReference type="AlphaFoldDB" id="A0A561BV38"/>
<evidence type="ECO:0000259" key="8">
    <source>
        <dbReference type="PROSITE" id="PS51755"/>
    </source>
</evidence>
<dbReference type="GO" id="GO:0003677">
    <property type="term" value="F:DNA binding"/>
    <property type="evidence" value="ECO:0007669"/>
    <property type="project" value="UniProtKB-UniRule"/>
</dbReference>
<feature type="region of interest" description="Disordered" evidence="7">
    <location>
        <begin position="624"/>
        <end position="645"/>
    </location>
</feature>
<dbReference type="CDD" id="cd15831">
    <property type="entry name" value="BTAD"/>
    <property type="match status" value="1"/>
</dbReference>
<evidence type="ECO:0000256" key="5">
    <source>
        <dbReference type="PROSITE-ProRule" id="PRU00339"/>
    </source>
</evidence>
<dbReference type="Pfam" id="PF00486">
    <property type="entry name" value="Trans_reg_C"/>
    <property type="match status" value="1"/>
</dbReference>
<feature type="repeat" description="TPR" evidence="5">
    <location>
        <begin position="841"/>
        <end position="874"/>
    </location>
</feature>
<keyword evidence="2" id="KW-0805">Transcription regulation</keyword>
<dbReference type="GO" id="GO:0000160">
    <property type="term" value="P:phosphorelay signal transduction system"/>
    <property type="evidence" value="ECO:0007669"/>
    <property type="project" value="InterPro"/>
</dbReference>
<keyword evidence="4" id="KW-0804">Transcription</keyword>
<evidence type="ECO:0000313" key="9">
    <source>
        <dbReference type="EMBL" id="TWD82774.1"/>
    </source>
</evidence>
<gene>
    <name evidence="9" type="ORF">FB561_3917</name>
</gene>
<dbReference type="Proteomes" id="UP000318380">
    <property type="component" value="Unassembled WGS sequence"/>
</dbReference>
<dbReference type="InterPro" id="IPR051677">
    <property type="entry name" value="AfsR-DnrI-RedD_regulator"/>
</dbReference>
<name>A0A561BV38_9ACTN</name>
<protein>
    <submittedName>
        <fullName evidence="9">DNA-binding SARP family transcriptional activator</fullName>
    </submittedName>
</protein>